<dbReference type="Pfam" id="PF08282">
    <property type="entry name" value="Hydrolase_3"/>
    <property type="match status" value="2"/>
</dbReference>
<dbReference type="RefSeq" id="WP_073259892.1">
    <property type="nucleotide sequence ID" value="NZ_FRCS01000007.1"/>
</dbReference>
<accession>A0A1M7TUK3</accession>
<dbReference type="InterPro" id="IPR036412">
    <property type="entry name" value="HAD-like_sf"/>
</dbReference>
<proteinExistence type="predicted"/>
<dbReference type="SUPFAM" id="SSF52540">
    <property type="entry name" value="P-loop containing nucleoside triphosphate hydrolases"/>
    <property type="match status" value="1"/>
</dbReference>
<dbReference type="SMART" id="SM00382">
    <property type="entry name" value="AAA"/>
    <property type="match status" value="1"/>
</dbReference>
<keyword evidence="3" id="KW-1185">Reference proteome</keyword>
<dbReference type="PANTHER" id="PTHR10000">
    <property type="entry name" value="PHOSPHOSERINE PHOSPHATASE"/>
    <property type="match status" value="1"/>
</dbReference>
<evidence type="ECO:0000313" key="3">
    <source>
        <dbReference type="Proteomes" id="UP000184440"/>
    </source>
</evidence>
<dbReference type="Gene3D" id="3.90.1070.10">
    <property type="match status" value="1"/>
</dbReference>
<dbReference type="GO" id="GO:0005829">
    <property type="term" value="C:cytosol"/>
    <property type="evidence" value="ECO:0007669"/>
    <property type="project" value="TreeGrafter"/>
</dbReference>
<dbReference type="InterPro" id="IPR006379">
    <property type="entry name" value="HAD-SF_hydro_IIB"/>
</dbReference>
<dbReference type="InterPro" id="IPR023214">
    <property type="entry name" value="HAD_sf"/>
</dbReference>
<dbReference type="OrthoDB" id="9768060at2"/>
<dbReference type="PANTHER" id="PTHR10000:SF8">
    <property type="entry name" value="HAD SUPERFAMILY HYDROLASE-LIKE, TYPE 3"/>
    <property type="match status" value="1"/>
</dbReference>
<evidence type="ECO:0000313" key="2">
    <source>
        <dbReference type="EMBL" id="SHN74414.1"/>
    </source>
</evidence>
<dbReference type="EMBL" id="FRCS01000007">
    <property type="protein sequence ID" value="SHN74414.1"/>
    <property type="molecule type" value="Genomic_DNA"/>
</dbReference>
<dbReference type="Gene3D" id="3.40.50.300">
    <property type="entry name" value="P-loop containing nucleotide triphosphate hydrolases"/>
    <property type="match status" value="1"/>
</dbReference>
<organism evidence="2 3">
    <name type="scientific">Cryptosporangium aurantiacum</name>
    <dbReference type="NCBI Taxonomy" id="134849"/>
    <lineage>
        <taxon>Bacteria</taxon>
        <taxon>Bacillati</taxon>
        <taxon>Actinomycetota</taxon>
        <taxon>Actinomycetes</taxon>
        <taxon>Cryptosporangiales</taxon>
        <taxon>Cryptosporangiaceae</taxon>
        <taxon>Cryptosporangium</taxon>
    </lineage>
</organism>
<feature type="domain" description="AAA+ ATPase" evidence="1">
    <location>
        <begin position="266"/>
        <end position="432"/>
    </location>
</feature>
<dbReference type="AlphaFoldDB" id="A0A1M7TUK3"/>
<dbReference type="GO" id="GO:0016791">
    <property type="term" value="F:phosphatase activity"/>
    <property type="evidence" value="ECO:0007669"/>
    <property type="project" value="TreeGrafter"/>
</dbReference>
<protein>
    <recommendedName>
        <fullName evidence="1">AAA+ ATPase domain-containing protein</fullName>
    </recommendedName>
</protein>
<evidence type="ECO:0000259" key="1">
    <source>
        <dbReference type="SMART" id="SM00382"/>
    </source>
</evidence>
<dbReference type="InterPro" id="IPR027417">
    <property type="entry name" value="P-loop_NTPase"/>
</dbReference>
<dbReference type="InterPro" id="IPR003593">
    <property type="entry name" value="AAA+_ATPase"/>
</dbReference>
<dbReference type="GO" id="GO:0000287">
    <property type="term" value="F:magnesium ion binding"/>
    <property type="evidence" value="ECO:0007669"/>
    <property type="project" value="TreeGrafter"/>
</dbReference>
<dbReference type="Proteomes" id="UP000184440">
    <property type="component" value="Unassembled WGS sequence"/>
</dbReference>
<gene>
    <name evidence="2" type="ORF">SAMN05443668_10776</name>
</gene>
<dbReference type="STRING" id="134849.SAMN05443668_10776"/>
<reference evidence="2 3" key="1">
    <citation type="submission" date="2016-11" db="EMBL/GenBank/DDBJ databases">
        <authorList>
            <person name="Jaros S."/>
            <person name="Januszkiewicz K."/>
            <person name="Wedrychowicz H."/>
        </authorList>
    </citation>
    <scope>NUCLEOTIDE SEQUENCE [LARGE SCALE GENOMIC DNA]</scope>
    <source>
        <strain evidence="2 3">DSM 46144</strain>
    </source>
</reference>
<name>A0A1M7TUK3_9ACTN</name>
<dbReference type="Gene3D" id="3.40.50.1000">
    <property type="entry name" value="HAD superfamily/HAD-like"/>
    <property type="match status" value="1"/>
</dbReference>
<dbReference type="SUPFAM" id="SSF56784">
    <property type="entry name" value="HAD-like"/>
    <property type="match status" value="1"/>
</dbReference>
<sequence>MRYRALAFDYDGTLAHDGAVPESTVDALRRAADSKRALILVTGRELDDLQRVFDHLDLFDRVVAENGGLLYRPDSREHQPLSDPPPEALVERLRAADIQPLGVGAVIIATRQPHDDVVQDAIRDLGLEYQLIYNKGAVMVLPPGVNKASGLRAALDELGLSGHEALAVGDAENDHAFLDVCECGVAVANAVDSLKERCDVVTEGARGAGVEEIIDRVIENDLEDLPGGWGGAGPVRHHILLGRSEEAGPDEAGPDDDDGEVRLAPYGVRAMIAGPSGGGKSTVTSAFLERLLAAGYQACLVDPEGDYDSGIGKDSVVIGDPQREPTAREIHGLLERPGQSTVLNLLAVPIADRPAYFTGLLPRLLEPVARHSRPHWLVIDEAHHQLPPNTATDNATLLRRFSSTLLVTVHPESVDPAVVGLLNTVIGVGPEGHTVFEPVAEALEVDPPRLPADGLEPGQLLIWRVGEDEARLVELEPGTIDRERHRRKYALGTMSADTSFWFRGPEQKLNLRAHNLMLFLEIGQGVDEDTWLYHLRRGDYSKWISGTLDDDELATEIETVEKDESLDAAASRDRVRDLVTAKYTQAAEPDPEGGA</sequence>
<dbReference type="NCBIfam" id="TIGR01484">
    <property type="entry name" value="HAD-SF-IIB"/>
    <property type="match status" value="1"/>
</dbReference>